<evidence type="ECO:0000256" key="1">
    <source>
        <dbReference type="SAM" id="Phobius"/>
    </source>
</evidence>
<dbReference type="AlphaFoldDB" id="A0A0E9SQ48"/>
<keyword evidence="1" id="KW-0812">Transmembrane</keyword>
<feature type="transmembrane region" description="Helical" evidence="1">
    <location>
        <begin position="6"/>
        <end position="24"/>
    </location>
</feature>
<keyword evidence="1" id="KW-0472">Membrane</keyword>
<sequence>MYCYLSKSGEWFFLVLSSFLILLFP</sequence>
<organism evidence="2">
    <name type="scientific">Anguilla anguilla</name>
    <name type="common">European freshwater eel</name>
    <name type="synonym">Muraena anguilla</name>
    <dbReference type="NCBI Taxonomy" id="7936"/>
    <lineage>
        <taxon>Eukaryota</taxon>
        <taxon>Metazoa</taxon>
        <taxon>Chordata</taxon>
        <taxon>Craniata</taxon>
        <taxon>Vertebrata</taxon>
        <taxon>Euteleostomi</taxon>
        <taxon>Actinopterygii</taxon>
        <taxon>Neopterygii</taxon>
        <taxon>Teleostei</taxon>
        <taxon>Anguilliformes</taxon>
        <taxon>Anguillidae</taxon>
        <taxon>Anguilla</taxon>
    </lineage>
</organism>
<name>A0A0E9SQ48_ANGAN</name>
<proteinExistence type="predicted"/>
<evidence type="ECO:0000313" key="2">
    <source>
        <dbReference type="EMBL" id="JAH43484.1"/>
    </source>
</evidence>
<reference evidence="2" key="2">
    <citation type="journal article" date="2015" name="Fish Shellfish Immunol.">
        <title>Early steps in the European eel (Anguilla anguilla)-Vibrio vulnificus interaction in the gills: Role of the RtxA13 toxin.</title>
        <authorList>
            <person name="Callol A."/>
            <person name="Pajuelo D."/>
            <person name="Ebbesson L."/>
            <person name="Teles M."/>
            <person name="MacKenzie S."/>
            <person name="Amaro C."/>
        </authorList>
    </citation>
    <scope>NUCLEOTIDE SEQUENCE</scope>
</reference>
<protein>
    <submittedName>
        <fullName evidence="2">Uncharacterized protein</fullName>
    </submittedName>
</protein>
<dbReference type="EMBL" id="GBXM01065093">
    <property type="protein sequence ID" value="JAH43484.1"/>
    <property type="molecule type" value="Transcribed_RNA"/>
</dbReference>
<keyword evidence="1" id="KW-1133">Transmembrane helix</keyword>
<accession>A0A0E9SQ48</accession>
<reference evidence="2" key="1">
    <citation type="submission" date="2014-11" db="EMBL/GenBank/DDBJ databases">
        <authorList>
            <person name="Amaro Gonzalez C."/>
        </authorList>
    </citation>
    <scope>NUCLEOTIDE SEQUENCE</scope>
</reference>